<dbReference type="AlphaFoldDB" id="A0A8J2KGZ0"/>
<dbReference type="Proteomes" id="UP000708208">
    <property type="component" value="Unassembled WGS sequence"/>
</dbReference>
<feature type="non-terminal residue" evidence="2">
    <location>
        <position position="1"/>
    </location>
</feature>
<comment type="caution">
    <text evidence="2">The sequence shown here is derived from an EMBL/GenBank/DDBJ whole genome shotgun (WGS) entry which is preliminary data.</text>
</comment>
<protein>
    <submittedName>
        <fullName evidence="2">Uncharacterized protein</fullName>
    </submittedName>
</protein>
<evidence type="ECO:0000313" key="2">
    <source>
        <dbReference type="EMBL" id="CAG7816337.1"/>
    </source>
</evidence>
<dbReference type="EMBL" id="CAJVCH010367560">
    <property type="protein sequence ID" value="CAG7816337.1"/>
    <property type="molecule type" value="Genomic_DNA"/>
</dbReference>
<proteinExistence type="predicted"/>
<evidence type="ECO:0000313" key="3">
    <source>
        <dbReference type="Proteomes" id="UP000708208"/>
    </source>
</evidence>
<sequence length="154" mass="17358">MSTKDLRENTVWEEAGAEFYQENYKGQRSNSTTTRIPLPSQTARRNSGWKTGTGAGAYTHRRGTTLGTGVDYNIIDGIPDLADESLGNEKSTLYQLESFKSMPISMAEKRGLKGQLQSNPTLKLMGWKGIHWRLERTLRSIIQLKKYLSVSLFP</sequence>
<dbReference type="OrthoDB" id="1936208at2759"/>
<name>A0A8J2KGZ0_9HEXA</name>
<feature type="region of interest" description="Disordered" evidence="1">
    <location>
        <begin position="25"/>
        <end position="62"/>
    </location>
</feature>
<accession>A0A8J2KGZ0</accession>
<keyword evidence="3" id="KW-1185">Reference proteome</keyword>
<reference evidence="2" key="1">
    <citation type="submission" date="2021-06" db="EMBL/GenBank/DDBJ databases">
        <authorList>
            <person name="Hodson N. C."/>
            <person name="Mongue J. A."/>
            <person name="Jaron S. K."/>
        </authorList>
    </citation>
    <scope>NUCLEOTIDE SEQUENCE</scope>
</reference>
<organism evidence="2 3">
    <name type="scientific">Allacma fusca</name>
    <dbReference type="NCBI Taxonomy" id="39272"/>
    <lineage>
        <taxon>Eukaryota</taxon>
        <taxon>Metazoa</taxon>
        <taxon>Ecdysozoa</taxon>
        <taxon>Arthropoda</taxon>
        <taxon>Hexapoda</taxon>
        <taxon>Collembola</taxon>
        <taxon>Symphypleona</taxon>
        <taxon>Sminthuridae</taxon>
        <taxon>Allacma</taxon>
    </lineage>
</organism>
<evidence type="ECO:0000256" key="1">
    <source>
        <dbReference type="SAM" id="MobiDB-lite"/>
    </source>
</evidence>
<gene>
    <name evidence="2" type="ORF">AFUS01_LOCUS26962</name>
</gene>
<feature type="compositionally biased region" description="Polar residues" evidence="1">
    <location>
        <begin position="25"/>
        <end position="50"/>
    </location>
</feature>